<evidence type="ECO:0000313" key="1">
    <source>
        <dbReference type="EMBL" id="SIT75926.1"/>
    </source>
</evidence>
<reference evidence="2" key="1">
    <citation type="submission" date="2017-01" db="EMBL/GenBank/DDBJ databases">
        <authorList>
            <person name="Varghese N."/>
            <person name="Submissions S."/>
        </authorList>
    </citation>
    <scope>NUCLEOTIDE SEQUENCE [LARGE SCALE GENOMIC DNA]</scope>
    <source>
        <strain evidence="2">DSM 29591</strain>
    </source>
</reference>
<dbReference type="AlphaFoldDB" id="A0A1R3WCW5"/>
<keyword evidence="2" id="KW-1185">Reference proteome</keyword>
<gene>
    <name evidence="1" type="ORF">SAMN05421665_0278</name>
</gene>
<organism evidence="1 2">
    <name type="scientific">Yoonia rosea</name>
    <dbReference type="NCBI Taxonomy" id="287098"/>
    <lineage>
        <taxon>Bacteria</taxon>
        <taxon>Pseudomonadati</taxon>
        <taxon>Pseudomonadota</taxon>
        <taxon>Alphaproteobacteria</taxon>
        <taxon>Rhodobacterales</taxon>
        <taxon>Paracoccaceae</taxon>
        <taxon>Yoonia</taxon>
    </lineage>
</organism>
<name>A0A1R3WCW5_9RHOB</name>
<protein>
    <submittedName>
        <fullName evidence="1">Uncharacterized protein</fullName>
    </submittedName>
</protein>
<dbReference type="EMBL" id="FTPR01000001">
    <property type="protein sequence ID" value="SIT75926.1"/>
    <property type="molecule type" value="Genomic_DNA"/>
</dbReference>
<evidence type="ECO:0000313" key="2">
    <source>
        <dbReference type="Proteomes" id="UP000186997"/>
    </source>
</evidence>
<sequence>MLKSVNGIIGTMMLGAIALISPSGVSAEQISLTLKAQNFTVVGQFIGFAEGAYIIMTENGEMHVPAAMVSCEGAACEAATSDMIADS</sequence>
<dbReference type="OrthoDB" id="7863179at2"/>
<accession>A0A1R3WCW5</accession>
<proteinExistence type="predicted"/>
<dbReference type="Proteomes" id="UP000186997">
    <property type="component" value="Unassembled WGS sequence"/>
</dbReference>
<dbReference type="RefSeq" id="WP_055292214.1">
    <property type="nucleotide sequence ID" value="NZ_FTPR01000001.1"/>
</dbReference>